<sequence>MLSLDEEDLPVSAFRRNTYAECFQECDHFYKHIPTLEDCNDDLRQMAEKQEK</sequence>
<organism evidence="1 2">
    <name type="scientific">Eubacterium callanderi</name>
    <dbReference type="NCBI Taxonomy" id="53442"/>
    <lineage>
        <taxon>Bacteria</taxon>
        <taxon>Bacillati</taxon>
        <taxon>Bacillota</taxon>
        <taxon>Clostridia</taxon>
        <taxon>Eubacteriales</taxon>
        <taxon>Eubacteriaceae</taxon>
        <taxon>Eubacterium</taxon>
    </lineage>
</organism>
<dbReference type="AlphaFoldDB" id="E3GED0"/>
<dbReference type="RefSeq" id="WP_013381234.1">
    <property type="nucleotide sequence ID" value="NZ_CP132136.1"/>
</dbReference>
<reference key="1">
    <citation type="submission" date="2010-09" db="EMBL/GenBank/DDBJ databases">
        <authorList>
            <person name="Roh H."/>
            <person name="Ko H.-J."/>
            <person name="Kim D."/>
            <person name="Choi D.G."/>
            <person name="Park S."/>
            <person name="Kim S."/>
            <person name="Kim K.H."/>
            <person name="Chang I.S."/>
            <person name="Choi I.-G."/>
        </authorList>
    </citation>
    <scope>NUCLEOTIDE SEQUENCE</scope>
    <source>
        <strain>KIST612</strain>
    </source>
</reference>
<dbReference type="HOGENOM" id="CLU_3079965_0_0_9"/>
<name>E3GED0_9FIRM</name>
<evidence type="ECO:0000313" key="2">
    <source>
        <dbReference type="Proteomes" id="UP000006873"/>
    </source>
</evidence>
<dbReference type="Proteomes" id="UP000006873">
    <property type="component" value="Chromosome"/>
</dbReference>
<dbReference type="KEGG" id="elm:ELI_2947"/>
<keyword evidence="2" id="KW-1185">Reference proteome</keyword>
<dbReference type="EMBL" id="CP002273">
    <property type="protein sequence ID" value="ADO37916.1"/>
    <property type="molecule type" value="Genomic_DNA"/>
</dbReference>
<proteinExistence type="predicted"/>
<evidence type="ECO:0000313" key="1">
    <source>
        <dbReference type="EMBL" id="ADO37916.1"/>
    </source>
</evidence>
<protein>
    <submittedName>
        <fullName evidence="1">Uncharacterized protein</fullName>
    </submittedName>
</protein>
<accession>E3GED0</accession>
<gene>
    <name evidence="1" type="ordered locus">ELI_2947</name>
</gene>
<reference evidence="1 2" key="2">
    <citation type="journal article" date="2011" name="J. Bacteriol.">
        <title>Complete genome sequence of a carbon monoxide-utilizing acetogen, Eubacterium limosum KIST612.</title>
        <authorList>
            <person name="Roh H."/>
            <person name="Ko H.J."/>
            <person name="Kim D."/>
            <person name="Choi D.G."/>
            <person name="Park S."/>
            <person name="Kim S."/>
            <person name="Chang I.S."/>
            <person name="Choi I.G."/>
        </authorList>
    </citation>
    <scope>NUCLEOTIDE SEQUENCE [LARGE SCALE GENOMIC DNA]</scope>
    <source>
        <strain evidence="1 2">KIST612</strain>
    </source>
</reference>